<feature type="domain" description="DUF6570" evidence="4">
    <location>
        <begin position="53"/>
        <end position="197"/>
    </location>
</feature>
<dbReference type="Pfam" id="PF14214">
    <property type="entry name" value="Helitron_like_N"/>
    <property type="match status" value="1"/>
</dbReference>
<evidence type="ECO:0000256" key="2">
    <source>
        <dbReference type="SAM" id="MobiDB-lite"/>
    </source>
</evidence>
<keyword evidence="5" id="KW-0547">Nucleotide-binding</keyword>
<keyword evidence="5" id="KW-0347">Helicase</keyword>
<dbReference type="AlphaFoldDB" id="A0A8H6SWY6"/>
<feature type="domain" description="Helitron helicase-like" evidence="3">
    <location>
        <begin position="385"/>
        <end position="581"/>
    </location>
</feature>
<evidence type="ECO:0000313" key="6">
    <source>
        <dbReference type="Proteomes" id="UP000613580"/>
    </source>
</evidence>
<evidence type="ECO:0000313" key="5">
    <source>
        <dbReference type="EMBL" id="KAF7305862.1"/>
    </source>
</evidence>
<dbReference type="InterPro" id="IPR046700">
    <property type="entry name" value="DUF6570"/>
</dbReference>
<dbReference type="InterPro" id="IPR025476">
    <property type="entry name" value="Helitron_helicase-like"/>
</dbReference>
<accession>A0A8H6SWY6</accession>
<organism evidence="5 6">
    <name type="scientific">Mycena chlorophos</name>
    <name type="common">Agaric fungus</name>
    <name type="synonym">Agaricus chlorophos</name>
    <dbReference type="NCBI Taxonomy" id="658473"/>
    <lineage>
        <taxon>Eukaryota</taxon>
        <taxon>Fungi</taxon>
        <taxon>Dikarya</taxon>
        <taxon>Basidiomycota</taxon>
        <taxon>Agaricomycotina</taxon>
        <taxon>Agaricomycetes</taxon>
        <taxon>Agaricomycetidae</taxon>
        <taxon>Agaricales</taxon>
        <taxon>Marasmiineae</taxon>
        <taxon>Mycenaceae</taxon>
        <taxon>Mycena</taxon>
    </lineage>
</organism>
<feature type="region of interest" description="Disordered" evidence="2">
    <location>
        <begin position="226"/>
        <end position="271"/>
    </location>
</feature>
<gene>
    <name evidence="5" type="ORF">HMN09_00740200</name>
</gene>
<comment type="caution">
    <text evidence="5">The sequence shown here is derived from an EMBL/GenBank/DDBJ whole genome shotgun (WGS) entry which is preliminary data.</text>
</comment>
<proteinExistence type="predicted"/>
<dbReference type="GO" id="GO:0004386">
    <property type="term" value="F:helicase activity"/>
    <property type="evidence" value="ECO:0007669"/>
    <property type="project" value="UniProtKB-KW"/>
</dbReference>
<feature type="compositionally biased region" description="Acidic residues" evidence="2">
    <location>
        <begin position="233"/>
        <end position="249"/>
    </location>
</feature>
<sequence length="817" mass="91902">MIFRIGTYWHPPTHILLNNFKTTGSCFTRQPSAWQPHSCANTAARISRLELAPPLSLANNMWIGSVPFVLEILTLPEKLLIALYFPAAYVVKLFPKRGRHTKWNEETINSGMRGNVSTYRLNTKDIADMVTGNLMPRPIGILAAVVSVTFVGAKNLPLLLLPEMFDVRRQRVLDALTWLKANNDVYRHIEISRERLEALPEAGVPDSIRLNAHYAEDASILDREHSGYVPVDLGDDSTSEDERIDEAEERADQSAPEVLPPQANATENLNGPEWEEFDPVVIPLQAHGTIDVSGETITDSELFAHAAQNLLVSSTPSGQREFLVRRGNSFVSEYPRTRNGDPNGERFAGEPGDANHMLGAFPTLFPYGRGGIEVDRDITVSYRDHVRWALEYGDGRFRRDFHFVFQAFGVLQRHYFSISRAAFLRLRPAHFHAASQEEAQKRPISNPVIRALRQQLTSVRARVQGTDESRISIRAQVWGMTLRYNPPSIWATINLSDTGDPIAQVLAGVEIDLDRFVASAGPNSTSRSKTIAADPFAAAQFFHETVNVILQELFGITATVNGYIGTVEAQARGTLHLHILIWLEGAPTATMMRDALKSEEFRAKMRTFIRQNIRAHIRGTTGADVLDIPVEPNIAYSRPEDPRLPNHEVRAAAAERRIARAVQPHDSRTLMYDFPSSDGAERGTSPSPDEAWRAHRLPLPAGYNAELVPFDKQPFIGHLEREKARLEAQNVDLMAQNKSLAEEAARQRHEIYALQHKLIQVSERLHCRHEQDGKGTPEEQVSELKRFLGWMSGEIRDGIHGERTRETRRERVNQVPR</sequence>
<keyword evidence="5" id="KW-0378">Hydrolase</keyword>
<name>A0A8H6SWY6_MYCCL</name>
<evidence type="ECO:0000256" key="1">
    <source>
        <dbReference type="SAM" id="Coils"/>
    </source>
</evidence>
<dbReference type="Proteomes" id="UP000613580">
    <property type="component" value="Unassembled WGS sequence"/>
</dbReference>
<keyword evidence="5" id="KW-0067">ATP-binding</keyword>
<protein>
    <submittedName>
        <fullName evidence="5">ATP-dependent DNA helicase</fullName>
    </submittedName>
</protein>
<keyword evidence="1" id="KW-0175">Coiled coil</keyword>
<feature type="region of interest" description="Disordered" evidence="2">
    <location>
        <begin position="798"/>
        <end position="817"/>
    </location>
</feature>
<evidence type="ECO:0000259" key="4">
    <source>
        <dbReference type="Pfam" id="PF20209"/>
    </source>
</evidence>
<dbReference type="OrthoDB" id="3257061at2759"/>
<keyword evidence="6" id="KW-1185">Reference proteome</keyword>
<reference evidence="5" key="1">
    <citation type="submission" date="2020-05" db="EMBL/GenBank/DDBJ databases">
        <title>Mycena genomes resolve the evolution of fungal bioluminescence.</title>
        <authorList>
            <person name="Tsai I.J."/>
        </authorList>
    </citation>
    <scope>NUCLEOTIDE SEQUENCE</scope>
    <source>
        <strain evidence="5">110903Hualien_Pintung</strain>
    </source>
</reference>
<feature type="coiled-coil region" evidence="1">
    <location>
        <begin position="716"/>
        <end position="750"/>
    </location>
</feature>
<dbReference type="Pfam" id="PF20209">
    <property type="entry name" value="DUF6570"/>
    <property type="match status" value="1"/>
</dbReference>
<feature type="region of interest" description="Disordered" evidence="2">
    <location>
        <begin position="669"/>
        <end position="690"/>
    </location>
</feature>
<dbReference type="EMBL" id="JACAZE010000009">
    <property type="protein sequence ID" value="KAF7305862.1"/>
    <property type="molecule type" value="Genomic_DNA"/>
</dbReference>
<evidence type="ECO:0000259" key="3">
    <source>
        <dbReference type="Pfam" id="PF14214"/>
    </source>
</evidence>